<comment type="caution">
    <text evidence="1">The sequence shown here is derived from an EMBL/GenBank/DDBJ whole genome shotgun (WGS) entry which is preliminary data.</text>
</comment>
<evidence type="ECO:0000313" key="1">
    <source>
        <dbReference type="EMBL" id="OJD78704.1"/>
    </source>
</evidence>
<dbReference type="EMBL" id="MAOI01000075">
    <property type="protein sequence ID" value="OJD78704.1"/>
    <property type="molecule type" value="Genomic_DNA"/>
</dbReference>
<proteinExistence type="predicted"/>
<gene>
    <name evidence="1" type="ORF">BAU28_15010</name>
</gene>
<dbReference type="AlphaFoldDB" id="A0A1J9UJ08"/>
<dbReference type="GeneID" id="87592861"/>
<reference evidence="1 2" key="1">
    <citation type="submission" date="2016-06" db="EMBL/GenBank/DDBJ databases">
        <title>First insights into the genetic diversity and population structure of in the Bacillus cereus group bacteria from diverse marine environments.</title>
        <authorList>
            <person name="Liu Y."/>
            <person name="Lai Q."/>
            <person name="Shao Z."/>
        </authorList>
    </citation>
    <scope>NUCLEOTIDE SEQUENCE [LARGE SCALE GENOMIC DNA]</scope>
    <source>
        <strain evidence="1 2">NH24A2</strain>
    </source>
</reference>
<protein>
    <submittedName>
        <fullName evidence="1">Uncharacterized protein</fullName>
    </submittedName>
</protein>
<dbReference type="Proteomes" id="UP000182788">
    <property type="component" value="Unassembled WGS sequence"/>
</dbReference>
<name>A0A1J9UJ08_9BACI</name>
<sequence>MLDQTGNPKAKAEITKNIEKSYSKIAAKIEKEQAKQADAIAKENKKVNQNTNLTLAQTEKNNH</sequence>
<dbReference type="RefSeq" id="WP_071719093.1">
    <property type="nucleotide sequence ID" value="NZ_CBCSHB010000006.1"/>
</dbReference>
<accession>A0A1J9UJ08</accession>
<organism evidence="1 2">
    <name type="scientific">Bacillus paramycoides</name>
    <dbReference type="NCBI Taxonomy" id="2026194"/>
    <lineage>
        <taxon>Bacteria</taxon>
        <taxon>Bacillati</taxon>
        <taxon>Bacillota</taxon>
        <taxon>Bacilli</taxon>
        <taxon>Bacillales</taxon>
        <taxon>Bacillaceae</taxon>
        <taxon>Bacillus</taxon>
        <taxon>Bacillus cereus group</taxon>
    </lineage>
</organism>
<evidence type="ECO:0000313" key="2">
    <source>
        <dbReference type="Proteomes" id="UP000182788"/>
    </source>
</evidence>